<dbReference type="AlphaFoldDB" id="A0A0H4PDD6"/>
<proteinExistence type="predicted"/>
<dbReference type="SUPFAM" id="SSF51126">
    <property type="entry name" value="Pectin lyase-like"/>
    <property type="match status" value="1"/>
</dbReference>
<dbReference type="Gene3D" id="2.160.20.10">
    <property type="entry name" value="Single-stranded right-handed beta-helix, Pectin lyase-like"/>
    <property type="match status" value="1"/>
</dbReference>
<organism evidence="1 2">
    <name type="scientific">Cyclobacterium amurskyense</name>
    <dbReference type="NCBI Taxonomy" id="320787"/>
    <lineage>
        <taxon>Bacteria</taxon>
        <taxon>Pseudomonadati</taxon>
        <taxon>Bacteroidota</taxon>
        <taxon>Cytophagia</taxon>
        <taxon>Cytophagales</taxon>
        <taxon>Cyclobacteriaceae</taxon>
        <taxon>Cyclobacterium</taxon>
    </lineage>
</organism>
<protein>
    <submittedName>
        <fullName evidence="1">Uncharacterized protein</fullName>
    </submittedName>
</protein>
<dbReference type="InterPro" id="IPR011050">
    <property type="entry name" value="Pectin_lyase_fold/virulence"/>
</dbReference>
<accession>A0A0H4PDD6</accession>
<dbReference type="KEGG" id="camu:CA2015_2862"/>
<sequence length="387" mass="42606">MEENNNSKHSRRQFLSTTAKSSLVACTLGFPLKEWSPSTFLTEPVEGENPEKPSWLAINDEIYGAKPGDMGPIGGGNGYGFPIVKGDFEATNLDELLDALAQAKSGQVVFIPDEINIDLTTRVFIEKLVLEIPEGVTLAGNRGYEGSKGGMLQSNALETKFLIRAHGPGVRISGLRIQGPNPDRHLEHHKRAFGPEGLGRDYYYKFPVSRGIVTEYPELKVDNCEVSAFSGSGIFLKKGSGHHIHHNFIHQCQYNGLGYGISHAAADSLIEYNLFNENRHSIAGTGVSGCGYIARHNIELGISLSHCFDMHGGRDRKDNTDIAGTTIEIYNNTFNAPQTSIVIRGVPEEKCEIHHNWFAKHNETEQAVRGLSEKTIAMNNIYVAELK</sequence>
<dbReference type="OrthoDB" id="1165066at2"/>
<dbReference type="InterPro" id="IPR012334">
    <property type="entry name" value="Pectin_lyas_fold"/>
</dbReference>
<evidence type="ECO:0000313" key="2">
    <source>
        <dbReference type="Proteomes" id="UP000036520"/>
    </source>
</evidence>
<dbReference type="EMBL" id="CP012040">
    <property type="protein sequence ID" value="AKP52269.1"/>
    <property type="molecule type" value="Genomic_DNA"/>
</dbReference>
<dbReference type="Proteomes" id="UP000036520">
    <property type="component" value="Chromosome"/>
</dbReference>
<keyword evidence="2" id="KW-1185">Reference proteome</keyword>
<dbReference type="PATRIC" id="fig|320787.5.peg.3131"/>
<dbReference type="RefSeq" id="WP_048642507.1">
    <property type="nucleotide sequence ID" value="NZ_CP012040.1"/>
</dbReference>
<name>A0A0H4PDD6_9BACT</name>
<evidence type="ECO:0000313" key="1">
    <source>
        <dbReference type="EMBL" id="AKP52269.1"/>
    </source>
</evidence>
<gene>
    <name evidence="1" type="ORF">CA2015_2862</name>
</gene>
<reference evidence="1 2" key="1">
    <citation type="submission" date="2015-07" db="EMBL/GenBank/DDBJ databases">
        <authorList>
            <person name="Kim K.M."/>
        </authorList>
    </citation>
    <scope>NUCLEOTIDE SEQUENCE [LARGE SCALE GENOMIC DNA]</scope>
    <source>
        <strain evidence="1 2">KCTC 12363</strain>
    </source>
</reference>